<proteinExistence type="predicted"/>
<dbReference type="PANTHER" id="PTHR43841">
    <property type="entry name" value="3-HYDROXYACYL-THIOESTER DEHYDRATASE HTDX-RELATED"/>
    <property type="match status" value="1"/>
</dbReference>
<dbReference type="EMBL" id="JASJQH010000266">
    <property type="protein sequence ID" value="KAK9765461.1"/>
    <property type="molecule type" value="Genomic_DNA"/>
</dbReference>
<sequence length="373" mass="43014">MVALANVLYLLVVPGVVYLLYIWSRFKQVTNRPLNGQDLVRAYIRIFFDIFNRRNDLNDLESLRKQASEENLLLETEIMFDPLHLVQYLDSISVQSPVSSEPRRRSPLLRDVQQLPPYLPPFYLLSLTGKLQLELATHPKFPFKVLGSVNTKNEITILKALTIRELIDSHKSRTTGLPIEKRLMASCRLGELREAKRGIEFDLITEVYWKGNTSSEEKEILWRCVFSGLSFDKKKTTTTTSSATVNPDFLETPETPRITRNLRIPSNVGWEYAKVSGDFNPIHLHWVTSKLFGFPKPICHGMWLISGVIHTSPELTKWLTEEFGNNHSVTMRCHFRRPVSLNSQAQILEWGQEQPSFIVLDKTNKILLDCKFN</sequence>
<reference evidence="3 4" key="1">
    <citation type="submission" date="2023-04" db="EMBL/GenBank/DDBJ databases">
        <title>Genome of Basidiobolus ranarum AG-B5.</title>
        <authorList>
            <person name="Stajich J.E."/>
            <person name="Carter-House D."/>
            <person name="Gryganskyi A."/>
        </authorList>
    </citation>
    <scope>NUCLEOTIDE SEQUENCE [LARGE SCALE GENOMIC DNA]</scope>
    <source>
        <strain evidence="3 4">AG-B5</strain>
    </source>
</reference>
<evidence type="ECO:0000256" key="1">
    <source>
        <dbReference type="SAM" id="Phobius"/>
    </source>
</evidence>
<protein>
    <recommendedName>
        <fullName evidence="2">MaoC-like domain-containing protein</fullName>
    </recommendedName>
</protein>
<feature type="domain" description="MaoC-like" evidence="2">
    <location>
        <begin position="260"/>
        <end position="350"/>
    </location>
</feature>
<name>A0ABR2WVI7_9FUNG</name>
<dbReference type="InterPro" id="IPR002539">
    <property type="entry name" value="MaoC-like_dom"/>
</dbReference>
<keyword evidence="1" id="KW-0812">Transmembrane</keyword>
<dbReference type="Pfam" id="PF01575">
    <property type="entry name" value="MaoC_dehydratas"/>
    <property type="match status" value="1"/>
</dbReference>
<accession>A0ABR2WVI7</accession>
<evidence type="ECO:0000313" key="4">
    <source>
        <dbReference type="Proteomes" id="UP001479436"/>
    </source>
</evidence>
<dbReference type="PANTHER" id="PTHR43841:SF1">
    <property type="entry name" value="3-HYDROXYACYL-THIOESTER DEHYDRATASE X"/>
    <property type="match status" value="1"/>
</dbReference>
<dbReference type="Proteomes" id="UP001479436">
    <property type="component" value="Unassembled WGS sequence"/>
</dbReference>
<dbReference type="SUPFAM" id="SSF54637">
    <property type="entry name" value="Thioesterase/thiol ester dehydrase-isomerase"/>
    <property type="match status" value="1"/>
</dbReference>
<keyword evidence="1" id="KW-0472">Membrane</keyword>
<feature type="transmembrane region" description="Helical" evidence="1">
    <location>
        <begin position="6"/>
        <end position="23"/>
    </location>
</feature>
<evidence type="ECO:0000259" key="2">
    <source>
        <dbReference type="Pfam" id="PF01575"/>
    </source>
</evidence>
<gene>
    <name evidence="3" type="ORF">K7432_006194</name>
</gene>
<evidence type="ECO:0000313" key="3">
    <source>
        <dbReference type="EMBL" id="KAK9765461.1"/>
    </source>
</evidence>
<organism evidence="3 4">
    <name type="scientific">Basidiobolus ranarum</name>
    <dbReference type="NCBI Taxonomy" id="34480"/>
    <lineage>
        <taxon>Eukaryota</taxon>
        <taxon>Fungi</taxon>
        <taxon>Fungi incertae sedis</taxon>
        <taxon>Zoopagomycota</taxon>
        <taxon>Entomophthoromycotina</taxon>
        <taxon>Basidiobolomycetes</taxon>
        <taxon>Basidiobolales</taxon>
        <taxon>Basidiobolaceae</taxon>
        <taxon>Basidiobolus</taxon>
    </lineage>
</organism>
<keyword evidence="4" id="KW-1185">Reference proteome</keyword>
<dbReference type="InterPro" id="IPR029069">
    <property type="entry name" value="HotDog_dom_sf"/>
</dbReference>
<keyword evidence="1" id="KW-1133">Transmembrane helix</keyword>
<comment type="caution">
    <text evidence="3">The sequence shown here is derived from an EMBL/GenBank/DDBJ whole genome shotgun (WGS) entry which is preliminary data.</text>
</comment>
<dbReference type="Gene3D" id="3.10.129.10">
    <property type="entry name" value="Hotdog Thioesterase"/>
    <property type="match status" value="1"/>
</dbReference>